<feature type="chain" id="PRO_5045561833" description="Rap1a immunity protein domain-containing protein" evidence="1">
    <location>
        <begin position="23"/>
        <end position="130"/>
    </location>
</feature>
<comment type="caution">
    <text evidence="3">The sequence shown here is derived from an EMBL/GenBank/DDBJ whole genome shotgun (WGS) entry which is preliminary data.</text>
</comment>
<evidence type="ECO:0000313" key="3">
    <source>
        <dbReference type="EMBL" id="MBW4329905.1"/>
    </source>
</evidence>
<feature type="signal peptide" evidence="1">
    <location>
        <begin position="1"/>
        <end position="22"/>
    </location>
</feature>
<reference evidence="3 4" key="1">
    <citation type="submission" date="2021-07" db="EMBL/GenBank/DDBJ databases">
        <title>Stakelama flava sp. nov., a novel endophytic bacterium isolated from branch of Kandelia candel.</title>
        <authorList>
            <person name="Tuo L."/>
        </authorList>
    </citation>
    <scope>NUCLEOTIDE SEQUENCE [LARGE SCALE GENOMIC DNA]</scope>
    <source>
        <strain evidence="3 4">CBK3Z-3</strain>
    </source>
</reference>
<evidence type="ECO:0000259" key="2">
    <source>
        <dbReference type="Pfam" id="PF18602"/>
    </source>
</evidence>
<name>A0ABS6XI88_9SPHN</name>
<keyword evidence="4" id="KW-1185">Reference proteome</keyword>
<protein>
    <recommendedName>
        <fullName evidence="2">Rap1a immunity protein domain-containing protein</fullName>
    </recommendedName>
</protein>
<gene>
    <name evidence="3" type="ORF">KY084_03325</name>
</gene>
<proteinExistence type="predicted"/>
<evidence type="ECO:0000256" key="1">
    <source>
        <dbReference type="SAM" id="SignalP"/>
    </source>
</evidence>
<feature type="domain" description="Rap1a immunity protein" evidence="2">
    <location>
        <begin position="40"/>
        <end position="126"/>
    </location>
</feature>
<dbReference type="Proteomes" id="UP001197214">
    <property type="component" value="Unassembled WGS sequence"/>
</dbReference>
<dbReference type="RefSeq" id="WP_219237003.1">
    <property type="nucleotide sequence ID" value="NZ_JAHWZX010000002.1"/>
</dbReference>
<accession>A0ABS6XI88</accession>
<evidence type="ECO:0000313" key="4">
    <source>
        <dbReference type="Proteomes" id="UP001197214"/>
    </source>
</evidence>
<dbReference type="Pfam" id="PF18602">
    <property type="entry name" value="Rap1a"/>
    <property type="match status" value="1"/>
</dbReference>
<dbReference type="EMBL" id="JAHWZX010000002">
    <property type="protein sequence ID" value="MBW4329905.1"/>
    <property type="molecule type" value="Genomic_DNA"/>
</dbReference>
<sequence length="130" mass="14142">MKAALATAIFALSMFQGETAFARPQADTPPPQVANAGFLTGTQLYRRCTEDAPTSGAFCFAFVAGVHDTVRAYETWLDMREFCPPEKISQGQLRDTFIDYAKAHPVTLNGQAASVLVAAFKEKYPCTAAR</sequence>
<dbReference type="InterPro" id="IPR041238">
    <property type="entry name" value="Rap1a"/>
</dbReference>
<organism evidence="3 4">
    <name type="scientific">Stakelama flava</name>
    <dbReference type="NCBI Taxonomy" id="2860338"/>
    <lineage>
        <taxon>Bacteria</taxon>
        <taxon>Pseudomonadati</taxon>
        <taxon>Pseudomonadota</taxon>
        <taxon>Alphaproteobacteria</taxon>
        <taxon>Sphingomonadales</taxon>
        <taxon>Sphingomonadaceae</taxon>
        <taxon>Stakelama</taxon>
    </lineage>
</organism>
<keyword evidence="1" id="KW-0732">Signal</keyword>